<dbReference type="SFLD" id="SFLDG01129">
    <property type="entry name" value="C1.5:_HAD__Beta-PGM__Phosphata"/>
    <property type="match status" value="1"/>
</dbReference>
<dbReference type="Gene3D" id="3.40.50.1000">
    <property type="entry name" value="HAD superfamily/HAD-like"/>
    <property type="match status" value="1"/>
</dbReference>
<evidence type="ECO:0000313" key="2">
    <source>
        <dbReference type="Proteomes" id="UP001500339"/>
    </source>
</evidence>
<dbReference type="InterPro" id="IPR006439">
    <property type="entry name" value="HAD-SF_hydro_IA"/>
</dbReference>
<keyword evidence="2" id="KW-1185">Reference proteome</keyword>
<dbReference type="SFLD" id="SFLDG01135">
    <property type="entry name" value="C1.5.6:_HAD__Beta-PGM__Phospha"/>
    <property type="match status" value="1"/>
</dbReference>
<dbReference type="NCBIfam" id="TIGR01549">
    <property type="entry name" value="HAD-SF-IA-v1"/>
    <property type="match status" value="1"/>
</dbReference>
<gene>
    <name evidence="1" type="ORF">GCM10008905_29150</name>
</gene>
<dbReference type="PANTHER" id="PTHR18901:SF38">
    <property type="entry name" value="PSEUDOURIDINE-5'-PHOSPHATASE"/>
    <property type="match status" value="1"/>
</dbReference>
<dbReference type="RefSeq" id="WP_343770839.1">
    <property type="nucleotide sequence ID" value="NZ_BAAACF010000006.1"/>
</dbReference>
<sequence length="215" mass="24342">MDLLELVIFDMDGLMFDTEKILLEAWVKTGEDSGYPITKEIILETIGRNVVDTELIYKRHFGNNFPYKELYEKTHICVDNIIEKKGVPIKEGLLELLKHLDKKGFKKAVATSNSRDKVKKLLSNTNIIDRFDYVLCGDEISRGKPEPEIFLTVCEKLGVHPNNALVIEDSEMGLLAAYKAGIQCILVPDVKLPSKENESLAYAKLKSLIEVMEII</sequence>
<dbReference type="EMBL" id="BAAACF010000006">
    <property type="protein sequence ID" value="GAA0729320.1"/>
    <property type="molecule type" value="Genomic_DNA"/>
</dbReference>
<protein>
    <submittedName>
        <fullName evidence="1">HAD family phosphatase</fullName>
    </submittedName>
</protein>
<dbReference type="Pfam" id="PF13419">
    <property type="entry name" value="HAD_2"/>
    <property type="match status" value="1"/>
</dbReference>
<organism evidence="1 2">
    <name type="scientific">Clostridium malenominatum</name>
    <dbReference type="NCBI Taxonomy" id="1539"/>
    <lineage>
        <taxon>Bacteria</taxon>
        <taxon>Bacillati</taxon>
        <taxon>Bacillota</taxon>
        <taxon>Clostridia</taxon>
        <taxon>Eubacteriales</taxon>
        <taxon>Clostridiaceae</taxon>
        <taxon>Clostridium</taxon>
    </lineage>
</organism>
<proteinExistence type="predicted"/>
<dbReference type="PRINTS" id="PR00413">
    <property type="entry name" value="HADHALOGNASE"/>
</dbReference>
<accession>A0ABN1J5F0</accession>
<dbReference type="Gene3D" id="1.10.150.240">
    <property type="entry name" value="Putative phosphatase, domain 2"/>
    <property type="match status" value="1"/>
</dbReference>
<comment type="caution">
    <text evidence="1">The sequence shown here is derived from an EMBL/GenBank/DDBJ whole genome shotgun (WGS) entry which is preliminary data.</text>
</comment>
<dbReference type="PANTHER" id="PTHR18901">
    <property type="entry name" value="2-DEOXYGLUCOSE-6-PHOSPHATE PHOSPHATASE 2"/>
    <property type="match status" value="1"/>
</dbReference>
<dbReference type="SUPFAM" id="SSF56784">
    <property type="entry name" value="HAD-like"/>
    <property type="match status" value="1"/>
</dbReference>
<dbReference type="InterPro" id="IPR023214">
    <property type="entry name" value="HAD_sf"/>
</dbReference>
<dbReference type="Proteomes" id="UP001500339">
    <property type="component" value="Unassembled WGS sequence"/>
</dbReference>
<evidence type="ECO:0000313" key="1">
    <source>
        <dbReference type="EMBL" id="GAA0729320.1"/>
    </source>
</evidence>
<name>A0ABN1J5F0_9CLOT</name>
<dbReference type="InterPro" id="IPR041492">
    <property type="entry name" value="HAD_2"/>
</dbReference>
<dbReference type="SFLD" id="SFLDS00003">
    <property type="entry name" value="Haloacid_Dehalogenase"/>
    <property type="match status" value="1"/>
</dbReference>
<dbReference type="InterPro" id="IPR023198">
    <property type="entry name" value="PGP-like_dom2"/>
</dbReference>
<dbReference type="InterPro" id="IPR036412">
    <property type="entry name" value="HAD-like_sf"/>
</dbReference>
<reference evidence="1 2" key="1">
    <citation type="journal article" date="2019" name="Int. J. Syst. Evol. Microbiol.">
        <title>The Global Catalogue of Microorganisms (GCM) 10K type strain sequencing project: providing services to taxonomists for standard genome sequencing and annotation.</title>
        <authorList>
            <consortium name="The Broad Institute Genomics Platform"/>
            <consortium name="The Broad Institute Genome Sequencing Center for Infectious Disease"/>
            <person name="Wu L."/>
            <person name="Ma J."/>
        </authorList>
    </citation>
    <scope>NUCLEOTIDE SEQUENCE [LARGE SCALE GENOMIC DNA]</scope>
    <source>
        <strain evidence="1 2">JCM 1405</strain>
    </source>
</reference>
<dbReference type="NCBIfam" id="TIGR01509">
    <property type="entry name" value="HAD-SF-IA-v3"/>
    <property type="match status" value="1"/>
</dbReference>